<dbReference type="STRING" id="1408157.A0A1J7IFG5"/>
<dbReference type="InterPro" id="IPR029044">
    <property type="entry name" value="Nucleotide-diphossugar_trans"/>
</dbReference>
<evidence type="ECO:0008006" key="10">
    <source>
        <dbReference type="Google" id="ProtNLM"/>
    </source>
</evidence>
<feature type="transmembrane region" description="Helical" evidence="7">
    <location>
        <begin position="12"/>
        <end position="37"/>
    </location>
</feature>
<comment type="subcellular location">
    <subcellularLocation>
        <location evidence="1">Membrane</location>
    </subcellularLocation>
</comment>
<keyword evidence="4 7" id="KW-0812">Transmembrane</keyword>
<dbReference type="PANTHER" id="PTHR32385">
    <property type="entry name" value="MANNOSYL PHOSPHORYLINOSITOL CERAMIDE SYNTHASE"/>
    <property type="match status" value="1"/>
</dbReference>
<dbReference type="InterPro" id="IPR051706">
    <property type="entry name" value="Glycosyltransferase_domain"/>
</dbReference>
<dbReference type="GO" id="GO:0016020">
    <property type="term" value="C:membrane"/>
    <property type="evidence" value="ECO:0007669"/>
    <property type="project" value="UniProtKB-SubCell"/>
</dbReference>
<keyword evidence="6 7" id="KW-0472">Membrane</keyword>
<dbReference type="InterPro" id="IPR007577">
    <property type="entry name" value="GlycoTrfase_DXD_sugar-bd_CS"/>
</dbReference>
<sequence>MRGLLSRRLTGALILFTTCLLLGYIATRVYFFVHIFMSHSGVALTQEEVELAHNRTTPDPRPQVIPKLIHQIFHNWADPTNDTLPSDWEAGRQTCITLNPGWDYKLWTTTTSRAFIAAEYPWFLPTYDGFTYPVQRIDALRYFLMLHDGGIYLDLDNGCATSLEPLLYYPAWVTDGGKGALSNNILGAAPGHPFWRLLTDSMIGYAWHYPLPYLAVSYGTGQWFETAVWEEYHRRKPAAEPPLTRVMMDMDPAAARWVFFTHGRGGTWNQWDNGLFKWIGDHVVLMLLYVGLVLGGIWGLGFLALKLARRLWRIRRGYRRLDRGKPDRPDEEMELR</sequence>
<gene>
    <name evidence="8" type="ORF">CONLIGDRAFT_647746</name>
</gene>
<organism evidence="8 9">
    <name type="scientific">Coniochaeta ligniaria NRRL 30616</name>
    <dbReference type="NCBI Taxonomy" id="1408157"/>
    <lineage>
        <taxon>Eukaryota</taxon>
        <taxon>Fungi</taxon>
        <taxon>Dikarya</taxon>
        <taxon>Ascomycota</taxon>
        <taxon>Pezizomycotina</taxon>
        <taxon>Sordariomycetes</taxon>
        <taxon>Sordariomycetidae</taxon>
        <taxon>Coniochaetales</taxon>
        <taxon>Coniochaetaceae</taxon>
        <taxon>Coniochaeta</taxon>
    </lineage>
</organism>
<comment type="similarity">
    <text evidence="2">Belongs to the glycosyltransferase 32 family.</text>
</comment>
<evidence type="ECO:0000256" key="4">
    <source>
        <dbReference type="ARBA" id="ARBA00022692"/>
    </source>
</evidence>
<evidence type="ECO:0000256" key="1">
    <source>
        <dbReference type="ARBA" id="ARBA00004370"/>
    </source>
</evidence>
<keyword evidence="3" id="KW-0808">Transferase</keyword>
<dbReference type="PANTHER" id="PTHR32385:SF20">
    <property type="entry name" value="MANNOSYL PHOSPHORYLINOSITOL CERAMIDE SYNTHASE CSH1-RELATED"/>
    <property type="match status" value="1"/>
</dbReference>
<evidence type="ECO:0000313" key="8">
    <source>
        <dbReference type="EMBL" id="OIW26027.1"/>
    </source>
</evidence>
<reference evidence="8 9" key="1">
    <citation type="submission" date="2016-10" db="EMBL/GenBank/DDBJ databases">
        <title>Draft genome sequence of Coniochaeta ligniaria NRRL30616, a lignocellulolytic fungus for bioabatement of inhibitors in plant biomass hydrolysates.</title>
        <authorList>
            <consortium name="DOE Joint Genome Institute"/>
            <person name="Jimenez D.J."/>
            <person name="Hector R.E."/>
            <person name="Riley R."/>
            <person name="Sun H."/>
            <person name="Grigoriev I.V."/>
            <person name="Van Elsas J.D."/>
            <person name="Nichols N.N."/>
        </authorList>
    </citation>
    <scope>NUCLEOTIDE SEQUENCE [LARGE SCALE GENOMIC DNA]</scope>
    <source>
        <strain evidence="8 9">NRRL 30616</strain>
    </source>
</reference>
<dbReference type="Gene3D" id="3.90.550.20">
    <property type="match status" value="1"/>
</dbReference>
<dbReference type="OrthoDB" id="3647at2759"/>
<name>A0A1J7IFG5_9PEZI</name>
<protein>
    <recommendedName>
        <fullName evidence="10">Glycosyltransferase family 32 protein</fullName>
    </recommendedName>
</protein>
<dbReference type="Pfam" id="PF04488">
    <property type="entry name" value="Gly_transf_sug"/>
    <property type="match status" value="1"/>
</dbReference>
<dbReference type="EMBL" id="KV875101">
    <property type="protein sequence ID" value="OIW26027.1"/>
    <property type="molecule type" value="Genomic_DNA"/>
</dbReference>
<evidence type="ECO:0000313" key="9">
    <source>
        <dbReference type="Proteomes" id="UP000182658"/>
    </source>
</evidence>
<dbReference type="InParanoid" id="A0A1J7IFG5"/>
<evidence type="ECO:0000256" key="6">
    <source>
        <dbReference type="ARBA" id="ARBA00023136"/>
    </source>
</evidence>
<dbReference type="Proteomes" id="UP000182658">
    <property type="component" value="Unassembled WGS sequence"/>
</dbReference>
<dbReference type="FunCoup" id="A0A1J7IFG5">
    <property type="interactions" value="41"/>
</dbReference>
<evidence type="ECO:0000256" key="3">
    <source>
        <dbReference type="ARBA" id="ARBA00022679"/>
    </source>
</evidence>
<dbReference type="GO" id="GO:0051999">
    <property type="term" value="P:mannosyl-inositol phosphorylceramide biosynthetic process"/>
    <property type="evidence" value="ECO:0007669"/>
    <property type="project" value="TreeGrafter"/>
</dbReference>
<dbReference type="GO" id="GO:0000030">
    <property type="term" value="F:mannosyltransferase activity"/>
    <property type="evidence" value="ECO:0007669"/>
    <property type="project" value="TreeGrafter"/>
</dbReference>
<evidence type="ECO:0000256" key="5">
    <source>
        <dbReference type="ARBA" id="ARBA00022989"/>
    </source>
</evidence>
<dbReference type="SUPFAM" id="SSF53448">
    <property type="entry name" value="Nucleotide-diphospho-sugar transferases"/>
    <property type="match status" value="1"/>
</dbReference>
<evidence type="ECO:0000256" key="7">
    <source>
        <dbReference type="SAM" id="Phobius"/>
    </source>
</evidence>
<keyword evidence="9" id="KW-1185">Reference proteome</keyword>
<accession>A0A1J7IFG5</accession>
<proteinExistence type="inferred from homology"/>
<dbReference type="AlphaFoldDB" id="A0A1J7IFG5"/>
<evidence type="ECO:0000256" key="2">
    <source>
        <dbReference type="ARBA" id="ARBA00009003"/>
    </source>
</evidence>
<keyword evidence="5 7" id="KW-1133">Transmembrane helix</keyword>
<feature type="transmembrane region" description="Helical" evidence="7">
    <location>
        <begin position="283"/>
        <end position="305"/>
    </location>
</feature>